<keyword evidence="4" id="KW-0378">Hydrolase</keyword>
<evidence type="ECO:0000256" key="4">
    <source>
        <dbReference type="ARBA" id="ARBA00022801"/>
    </source>
</evidence>
<evidence type="ECO:0000256" key="7">
    <source>
        <dbReference type="SAM" id="Phobius"/>
    </source>
</evidence>
<dbReference type="CDD" id="cd05476">
    <property type="entry name" value="pepsin_A_like_plant"/>
    <property type="match status" value="1"/>
</dbReference>
<comment type="similarity">
    <text evidence="1">Belongs to the peptidase A1 family.</text>
</comment>
<feature type="domain" description="Peptidase A1" evidence="8">
    <location>
        <begin position="106"/>
        <end position="447"/>
    </location>
</feature>
<dbReference type="SUPFAM" id="SSF50630">
    <property type="entry name" value="Acid proteases"/>
    <property type="match status" value="1"/>
</dbReference>
<dbReference type="InterPro" id="IPR032861">
    <property type="entry name" value="TAXi_N"/>
</dbReference>
<evidence type="ECO:0000259" key="8">
    <source>
        <dbReference type="PROSITE" id="PS51767"/>
    </source>
</evidence>
<dbReference type="Gene3D" id="2.40.70.10">
    <property type="entry name" value="Acid Proteases"/>
    <property type="match status" value="2"/>
</dbReference>
<dbReference type="GO" id="GO:0006508">
    <property type="term" value="P:proteolysis"/>
    <property type="evidence" value="ECO:0007669"/>
    <property type="project" value="UniProtKB-KW"/>
</dbReference>
<reference evidence="9" key="1">
    <citation type="submission" date="2019-12" db="EMBL/GenBank/DDBJ databases">
        <title>Genome sequencing and annotation of Brassica cretica.</title>
        <authorList>
            <person name="Studholme D.J."/>
            <person name="Sarris P.F."/>
        </authorList>
    </citation>
    <scope>NUCLEOTIDE SEQUENCE</scope>
    <source>
        <strain evidence="9">PFS-102/07</strain>
        <tissue evidence="9">Leaf</tissue>
    </source>
</reference>
<dbReference type="PROSITE" id="PS51767">
    <property type="entry name" value="PEPTIDASE_A1"/>
    <property type="match status" value="1"/>
</dbReference>
<dbReference type="EMBL" id="QGKY02000089">
    <property type="protein sequence ID" value="KAF2614071.1"/>
    <property type="molecule type" value="Genomic_DNA"/>
</dbReference>
<name>A0A8S9M817_BRACR</name>
<evidence type="ECO:0000256" key="2">
    <source>
        <dbReference type="ARBA" id="ARBA00022670"/>
    </source>
</evidence>
<protein>
    <recommendedName>
        <fullName evidence="8">Peptidase A1 domain-containing protein</fullName>
    </recommendedName>
</protein>
<evidence type="ECO:0000256" key="6">
    <source>
        <dbReference type="PIRSR" id="PIRSR601461-1"/>
    </source>
</evidence>
<dbReference type="InterPro" id="IPR001461">
    <property type="entry name" value="Aspartic_peptidase_A1"/>
</dbReference>
<dbReference type="InterPro" id="IPR034161">
    <property type="entry name" value="Pepsin-like_plant"/>
</dbReference>
<evidence type="ECO:0000256" key="3">
    <source>
        <dbReference type="ARBA" id="ARBA00022750"/>
    </source>
</evidence>
<dbReference type="Pfam" id="PF14541">
    <property type="entry name" value="TAXi_C"/>
    <property type="match status" value="1"/>
</dbReference>
<dbReference type="InterPro" id="IPR033121">
    <property type="entry name" value="PEPTIDASE_A1"/>
</dbReference>
<dbReference type="AlphaFoldDB" id="A0A8S9M817"/>
<dbReference type="PRINTS" id="PR00792">
    <property type="entry name" value="PEPSIN"/>
</dbReference>
<keyword evidence="2" id="KW-0645">Protease</keyword>
<keyword evidence="5" id="KW-0325">Glycoprotein</keyword>
<dbReference type="InterPro" id="IPR032799">
    <property type="entry name" value="TAXi_C"/>
</dbReference>
<dbReference type="Pfam" id="PF14543">
    <property type="entry name" value="TAXi_N"/>
    <property type="match status" value="1"/>
</dbReference>
<dbReference type="PANTHER" id="PTHR13683">
    <property type="entry name" value="ASPARTYL PROTEASES"/>
    <property type="match status" value="1"/>
</dbReference>
<feature type="transmembrane region" description="Helical" evidence="7">
    <location>
        <begin position="478"/>
        <end position="500"/>
    </location>
</feature>
<dbReference type="PANTHER" id="PTHR13683:SF634">
    <property type="entry name" value="ASPARTIC PROTEINASE 39"/>
    <property type="match status" value="1"/>
</dbReference>
<keyword evidence="7" id="KW-1133">Transmembrane helix</keyword>
<keyword evidence="7" id="KW-0812">Transmembrane</keyword>
<proteinExistence type="inferred from homology"/>
<keyword evidence="3" id="KW-0064">Aspartyl protease</keyword>
<gene>
    <name evidence="9" type="ORF">F2Q70_00011988</name>
</gene>
<keyword evidence="7" id="KW-0472">Membrane</keyword>
<organism evidence="9">
    <name type="scientific">Brassica cretica</name>
    <name type="common">Mustard</name>
    <dbReference type="NCBI Taxonomy" id="69181"/>
    <lineage>
        <taxon>Eukaryota</taxon>
        <taxon>Viridiplantae</taxon>
        <taxon>Streptophyta</taxon>
        <taxon>Embryophyta</taxon>
        <taxon>Tracheophyta</taxon>
        <taxon>Spermatophyta</taxon>
        <taxon>Magnoliopsida</taxon>
        <taxon>eudicotyledons</taxon>
        <taxon>Gunneridae</taxon>
        <taxon>Pentapetalae</taxon>
        <taxon>rosids</taxon>
        <taxon>malvids</taxon>
        <taxon>Brassicales</taxon>
        <taxon>Brassicaceae</taxon>
        <taxon>Brassiceae</taxon>
        <taxon>Brassica</taxon>
    </lineage>
</organism>
<comment type="caution">
    <text evidence="9">The sequence shown here is derived from an EMBL/GenBank/DDBJ whole genome shotgun (WGS) entry which is preliminary data.</text>
</comment>
<evidence type="ECO:0000313" key="9">
    <source>
        <dbReference type="EMBL" id="KAF2614071.1"/>
    </source>
</evidence>
<sequence>MESRINFCVAVAVFIIVTEIASCHFVFEVQQKFAGKGKNLAHFKSHDTRRHSRMLASVDLPLGGDSRVDSVGFCSFSLSFVPVSISKDLSLQCLTAKMLYLMNILYFTKIKLGTPPKEYHVQVDTGSDILWINCSPCPKCPSKTNLGFSLSLYDVNASSTSKKVGCDDDFCSFISNSDSCQPDLGCSYHIVYADQSTSEGNFIRDNLSLDQVTGNLLTGPLGQEVVFGCGSDQSGQLGKSESAVDGVMGFGQANTSVLSQLAAAGDAKRVFSHCLDNVKGEISSEVNQWCGVSTEMMHYNVMLMEMDVDGASLDLPPSIVRKGGTIIDSGTTLAYLPQALYDSLIETITSRQPVKLHIVEETFQCFTFTKDVNQAFPPVNFHFEDSLKLTVYPHDYLFSLESEMYCFGWQVGGMTTEDRSEVILLGDMVLSNKLVVYDLENEVIGWTDHNCSSSIKVKDGSGGVYSVGADNLSSAPPLLLIGKLLAILSTFVAFFTYVAYTDGPYCCGISEMLGLGCFRWSVSTNISRGAINIPHR</sequence>
<feature type="active site" evidence="6">
    <location>
        <position position="328"/>
    </location>
</feature>
<evidence type="ECO:0000256" key="5">
    <source>
        <dbReference type="ARBA" id="ARBA00023180"/>
    </source>
</evidence>
<dbReference type="InterPro" id="IPR021109">
    <property type="entry name" value="Peptidase_aspartic_dom_sf"/>
</dbReference>
<accession>A0A8S9M817</accession>
<dbReference type="GO" id="GO:0004190">
    <property type="term" value="F:aspartic-type endopeptidase activity"/>
    <property type="evidence" value="ECO:0007669"/>
    <property type="project" value="UniProtKB-KW"/>
</dbReference>
<feature type="active site" evidence="6">
    <location>
        <position position="124"/>
    </location>
</feature>
<evidence type="ECO:0000256" key="1">
    <source>
        <dbReference type="ARBA" id="ARBA00007447"/>
    </source>
</evidence>